<accession>A0A1B6J580</accession>
<feature type="domain" description="Chitin-binding type-2" evidence="2">
    <location>
        <begin position="193"/>
        <end position="248"/>
    </location>
</feature>
<dbReference type="Gene3D" id="3.20.20.80">
    <property type="entry name" value="Glycosidases"/>
    <property type="match status" value="1"/>
</dbReference>
<evidence type="ECO:0000259" key="2">
    <source>
        <dbReference type="PROSITE" id="PS50940"/>
    </source>
</evidence>
<dbReference type="EMBL" id="GECU01013371">
    <property type="protein sequence ID" value="JAS94335.1"/>
    <property type="molecule type" value="Transcribed_RNA"/>
</dbReference>
<dbReference type="InterPro" id="IPR001223">
    <property type="entry name" value="Glyco_hydro18_cat"/>
</dbReference>
<dbReference type="SMART" id="SM00494">
    <property type="entry name" value="ChtBD2"/>
    <property type="match status" value="2"/>
</dbReference>
<evidence type="ECO:0008006" key="5">
    <source>
        <dbReference type="Google" id="ProtNLM"/>
    </source>
</evidence>
<dbReference type="PANTHER" id="PTHR11177">
    <property type="entry name" value="CHITINASE"/>
    <property type="match status" value="1"/>
</dbReference>
<feature type="domain" description="Chitin-binding type-2" evidence="2">
    <location>
        <begin position="256"/>
        <end position="308"/>
    </location>
</feature>
<sequence length="308" mass="34255">SEESEYFKTLTVLYAVTMWANKGAPTNKLVVGIPSYGRSYTLVNPANSSIGAPASAGRPGEYTEEAGVLAYYEVCQMLGSGARYIWNDEMKAPYAVKDNQWVGFDDERSVREKVNFIKRFGCAGAMMWSLDMDDFTGKMCSKGRNPLLTAIKTTLRGNTTNEGDEPDITTPDAATTFSPETWSTTTTFSKRPSEGCDHGAYYPHETDCRQFYHCSHGTKVLKICDPGSAFNPDYNVCDWPQNVAKCKEDNKENTLSVTCEHGNYIPHETDCRKFYLCSHGTKHVQSCGYGTVFNPSLLACDWPQNVQS</sequence>
<dbReference type="SUPFAM" id="SSF54556">
    <property type="entry name" value="Chitinase insertion domain"/>
    <property type="match status" value="1"/>
</dbReference>
<dbReference type="Pfam" id="PF01607">
    <property type="entry name" value="CBM_14"/>
    <property type="match status" value="2"/>
</dbReference>
<dbReference type="SUPFAM" id="SSF57625">
    <property type="entry name" value="Invertebrate chitin-binding proteins"/>
    <property type="match status" value="2"/>
</dbReference>
<dbReference type="InterPro" id="IPR036508">
    <property type="entry name" value="Chitin-bd_dom_sf"/>
</dbReference>
<dbReference type="PROSITE" id="PS51910">
    <property type="entry name" value="GH18_2"/>
    <property type="match status" value="1"/>
</dbReference>
<evidence type="ECO:0000256" key="1">
    <source>
        <dbReference type="ARBA" id="ARBA00023157"/>
    </source>
</evidence>
<dbReference type="InterPro" id="IPR002557">
    <property type="entry name" value="Chitin-bd_dom"/>
</dbReference>
<feature type="non-terminal residue" evidence="4">
    <location>
        <position position="1"/>
    </location>
</feature>
<dbReference type="PROSITE" id="PS50940">
    <property type="entry name" value="CHIT_BIND_II"/>
    <property type="match status" value="2"/>
</dbReference>
<name>A0A1B6J580_9HEMI</name>
<proteinExistence type="predicted"/>
<dbReference type="AlphaFoldDB" id="A0A1B6J580"/>
<dbReference type="InterPro" id="IPR050314">
    <property type="entry name" value="Glycosyl_Hydrlase_18"/>
</dbReference>
<dbReference type="InterPro" id="IPR029070">
    <property type="entry name" value="Chitinase_insertion_sf"/>
</dbReference>
<gene>
    <name evidence="4" type="ORF">g.318</name>
</gene>
<dbReference type="Pfam" id="PF00704">
    <property type="entry name" value="Glyco_hydro_18"/>
    <property type="match status" value="1"/>
</dbReference>
<protein>
    <recommendedName>
        <fullName evidence="5">Chitinase</fullName>
    </recommendedName>
</protein>
<dbReference type="InterPro" id="IPR017853">
    <property type="entry name" value="GH"/>
</dbReference>
<reference evidence="4" key="1">
    <citation type="submission" date="2015-11" db="EMBL/GenBank/DDBJ databases">
        <title>De novo transcriptome assembly of four potential Pierce s Disease insect vectors from Arizona vineyards.</title>
        <authorList>
            <person name="Tassone E.E."/>
        </authorList>
    </citation>
    <scope>NUCLEOTIDE SEQUENCE</scope>
</reference>
<feature type="domain" description="GH18" evidence="3">
    <location>
        <begin position="1"/>
        <end position="158"/>
    </location>
</feature>
<dbReference type="GO" id="GO:0004568">
    <property type="term" value="F:chitinase activity"/>
    <property type="evidence" value="ECO:0007669"/>
    <property type="project" value="TreeGrafter"/>
</dbReference>
<evidence type="ECO:0000259" key="3">
    <source>
        <dbReference type="PROSITE" id="PS51910"/>
    </source>
</evidence>
<evidence type="ECO:0000313" key="4">
    <source>
        <dbReference type="EMBL" id="JAS94335.1"/>
    </source>
</evidence>
<dbReference type="SUPFAM" id="SSF51445">
    <property type="entry name" value="(Trans)glycosidases"/>
    <property type="match status" value="1"/>
</dbReference>
<dbReference type="PANTHER" id="PTHR11177:SF317">
    <property type="entry name" value="CHITINASE 12-RELATED"/>
    <property type="match status" value="1"/>
</dbReference>
<dbReference type="GO" id="GO:0006032">
    <property type="term" value="P:chitin catabolic process"/>
    <property type="evidence" value="ECO:0007669"/>
    <property type="project" value="TreeGrafter"/>
</dbReference>
<dbReference type="Gene3D" id="2.170.140.10">
    <property type="entry name" value="Chitin binding domain"/>
    <property type="match status" value="2"/>
</dbReference>
<dbReference type="GO" id="GO:0005975">
    <property type="term" value="P:carbohydrate metabolic process"/>
    <property type="evidence" value="ECO:0007669"/>
    <property type="project" value="InterPro"/>
</dbReference>
<feature type="non-terminal residue" evidence="4">
    <location>
        <position position="308"/>
    </location>
</feature>
<dbReference type="Gene3D" id="3.10.50.10">
    <property type="match status" value="1"/>
</dbReference>
<dbReference type="GO" id="GO:0005576">
    <property type="term" value="C:extracellular region"/>
    <property type="evidence" value="ECO:0007669"/>
    <property type="project" value="InterPro"/>
</dbReference>
<keyword evidence="1" id="KW-1015">Disulfide bond</keyword>
<dbReference type="FunFam" id="3.10.50.10:FF:000001">
    <property type="entry name" value="Chitinase 3-like 1"/>
    <property type="match status" value="1"/>
</dbReference>
<organism evidence="4">
    <name type="scientific">Homalodisca liturata</name>
    <dbReference type="NCBI Taxonomy" id="320908"/>
    <lineage>
        <taxon>Eukaryota</taxon>
        <taxon>Metazoa</taxon>
        <taxon>Ecdysozoa</taxon>
        <taxon>Arthropoda</taxon>
        <taxon>Hexapoda</taxon>
        <taxon>Insecta</taxon>
        <taxon>Pterygota</taxon>
        <taxon>Neoptera</taxon>
        <taxon>Paraneoptera</taxon>
        <taxon>Hemiptera</taxon>
        <taxon>Auchenorrhyncha</taxon>
        <taxon>Membracoidea</taxon>
        <taxon>Cicadellidae</taxon>
        <taxon>Cicadellinae</taxon>
        <taxon>Proconiini</taxon>
        <taxon>Homalodisca</taxon>
    </lineage>
</organism>
<dbReference type="GO" id="GO:0008061">
    <property type="term" value="F:chitin binding"/>
    <property type="evidence" value="ECO:0007669"/>
    <property type="project" value="InterPro"/>
</dbReference>